<gene>
    <name evidence="2" type="ORF">HYPBUDRAFT_6623</name>
</gene>
<organism evidence="2 3">
    <name type="scientific">Hyphopichia burtonii NRRL Y-1933</name>
    <dbReference type="NCBI Taxonomy" id="984485"/>
    <lineage>
        <taxon>Eukaryota</taxon>
        <taxon>Fungi</taxon>
        <taxon>Dikarya</taxon>
        <taxon>Ascomycota</taxon>
        <taxon>Saccharomycotina</taxon>
        <taxon>Pichiomycetes</taxon>
        <taxon>Debaryomycetaceae</taxon>
        <taxon>Hyphopichia</taxon>
    </lineage>
</organism>
<dbReference type="OrthoDB" id="3981267at2759"/>
<dbReference type="STRING" id="984485.A0A1E4RJE5"/>
<evidence type="ECO:0000256" key="1">
    <source>
        <dbReference type="SAM" id="MobiDB-lite"/>
    </source>
</evidence>
<protein>
    <submittedName>
        <fullName evidence="2">Uncharacterized protein</fullName>
    </submittedName>
</protein>
<evidence type="ECO:0000313" key="2">
    <source>
        <dbReference type="EMBL" id="ODV67350.1"/>
    </source>
</evidence>
<dbReference type="GeneID" id="30998141"/>
<proteinExistence type="predicted"/>
<evidence type="ECO:0000313" key="3">
    <source>
        <dbReference type="Proteomes" id="UP000095085"/>
    </source>
</evidence>
<keyword evidence="3" id="KW-1185">Reference proteome</keyword>
<dbReference type="RefSeq" id="XP_020076417.1">
    <property type="nucleotide sequence ID" value="XM_020223592.1"/>
</dbReference>
<feature type="region of interest" description="Disordered" evidence="1">
    <location>
        <begin position="1"/>
        <end position="21"/>
    </location>
</feature>
<accession>A0A1E4RJE5</accession>
<dbReference type="EMBL" id="KV454541">
    <property type="protein sequence ID" value="ODV67350.1"/>
    <property type="molecule type" value="Genomic_DNA"/>
</dbReference>
<sequence length="162" mass="18719">MKNIKRREPFSSAEGISQQGNLKNKQAIADYFNKDISGVSNGHTTNANDFTKFDPKTEENPSAKEKVNAWIKNLPYWKIEEGPWVTSCFPGIVTSESIDYDEMDCCDADDIQELQSRKITRYVIELYYSDAEIIKYGFNEDELVLLGGNQKYSNEKFFEWKN</sequence>
<dbReference type="AlphaFoldDB" id="A0A1E4RJE5"/>
<reference evidence="3" key="1">
    <citation type="submission" date="2016-05" db="EMBL/GenBank/DDBJ databases">
        <title>Comparative genomics of biotechnologically important yeasts.</title>
        <authorList>
            <consortium name="DOE Joint Genome Institute"/>
            <person name="Riley R."/>
            <person name="Haridas S."/>
            <person name="Wolfe K.H."/>
            <person name="Lopes M.R."/>
            <person name="Hittinger C.T."/>
            <person name="Goker M."/>
            <person name="Salamov A."/>
            <person name="Wisecaver J."/>
            <person name="Long T.M."/>
            <person name="Aerts A.L."/>
            <person name="Barry K."/>
            <person name="Choi C."/>
            <person name="Clum A."/>
            <person name="Coughlan A.Y."/>
            <person name="Deshpande S."/>
            <person name="Douglass A.P."/>
            <person name="Hanson S.J."/>
            <person name="Klenk H.-P."/>
            <person name="Labutti K."/>
            <person name="Lapidus A."/>
            <person name="Lindquist E."/>
            <person name="Lipzen A."/>
            <person name="Meier-Kolthoff J.P."/>
            <person name="Ohm R.A."/>
            <person name="Otillar R.P."/>
            <person name="Pangilinan J."/>
            <person name="Peng Y."/>
            <person name="Rokas A."/>
            <person name="Rosa C.A."/>
            <person name="Scheuner C."/>
            <person name="Sibirny A.A."/>
            <person name="Slot J.C."/>
            <person name="Stielow J.B."/>
            <person name="Sun H."/>
            <person name="Kurtzman C.P."/>
            <person name="Blackwell M."/>
            <person name="Grigoriev I.V."/>
            <person name="Jeffries T.W."/>
        </authorList>
    </citation>
    <scope>NUCLEOTIDE SEQUENCE [LARGE SCALE GENOMIC DNA]</scope>
    <source>
        <strain evidence="3">NRRL Y-1933</strain>
    </source>
</reference>
<dbReference type="Proteomes" id="UP000095085">
    <property type="component" value="Unassembled WGS sequence"/>
</dbReference>
<name>A0A1E4RJE5_9ASCO</name>